<evidence type="ECO:0000313" key="1">
    <source>
        <dbReference type="EMBL" id="SFI13072.1"/>
    </source>
</evidence>
<dbReference type="Gene3D" id="3.40.50.150">
    <property type="entry name" value="Vaccinia Virus protein VP39"/>
    <property type="match status" value="1"/>
</dbReference>
<evidence type="ECO:0008006" key="3">
    <source>
        <dbReference type="Google" id="ProtNLM"/>
    </source>
</evidence>
<dbReference type="AlphaFoldDB" id="A0A1I3FPN6"/>
<accession>A0A1I3FPN6</accession>
<organism evidence="1 2">
    <name type="scientific">Selenomonas ruminantium</name>
    <dbReference type="NCBI Taxonomy" id="971"/>
    <lineage>
        <taxon>Bacteria</taxon>
        <taxon>Bacillati</taxon>
        <taxon>Bacillota</taxon>
        <taxon>Negativicutes</taxon>
        <taxon>Selenomonadales</taxon>
        <taxon>Selenomonadaceae</taxon>
        <taxon>Selenomonas</taxon>
    </lineage>
</organism>
<sequence length="284" mass="32447">MKHDITDLLVGSLEPCRWLVVESLEHLAKLRSLYPQAAITVVTRHEEAAELSALAGLGIDWHILDYREQHLPFAEASFDFILAEPVLTEAWTLYDTMMDISRKLTDTGKLYTAYLNIRYHGVLAQLREGIFPVRDKHLYAKAEIVRILDDAVFKEIDFLSGWQDDDLTDGEAWAAQGFANFSQDLSTSKWLVEACRSTAAVANLKGLYDRETRKQLARLLHRIEYGVDTKKNLAELKKLCEVQMIFAEYLSDFVHEACMHPERVLALVHSAQENQADTEGEHRQ</sequence>
<dbReference type="Proteomes" id="UP000183639">
    <property type="component" value="Unassembled WGS sequence"/>
</dbReference>
<dbReference type="OrthoDB" id="1663405at2"/>
<dbReference type="RefSeq" id="WP_075444360.1">
    <property type="nucleotide sequence ID" value="NZ_FOQK01000016.1"/>
</dbReference>
<dbReference type="SUPFAM" id="SSF53335">
    <property type="entry name" value="S-adenosyl-L-methionine-dependent methyltransferases"/>
    <property type="match status" value="1"/>
</dbReference>
<proteinExistence type="predicted"/>
<protein>
    <recommendedName>
        <fullName evidence="3">Methyltransferase domain-containing protein</fullName>
    </recommendedName>
</protein>
<dbReference type="EMBL" id="FOQK01000016">
    <property type="protein sequence ID" value="SFI13072.1"/>
    <property type="molecule type" value="Genomic_DNA"/>
</dbReference>
<reference evidence="1 2" key="1">
    <citation type="submission" date="2016-10" db="EMBL/GenBank/DDBJ databases">
        <authorList>
            <person name="de Groot N.N."/>
        </authorList>
    </citation>
    <scope>NUCLEOTIDE SEQUENCE [LARGE SCALE GENOMIC DNA]</scope>
    <source>
        <strain evidence="1 2">Z108</strain>
    </source>
</reference>
<gene>
    <name evidence="1" type="ORF">SAMN04487861_11652</name>
</gene>
<name>A0A1I3FPN6_SELRU</name>
<evidence type="ECO:0000313" key="2">
    <source>
        <dbReference type="Proteomes" id="UP000183639"/>
    </source>
</evidence>
<dbReference type="InterPro" id="IPR029063">
    <property type="entry name" value="SAM-dependent_MTases_sf"/>
</dbReference>